<dbReference type="PANTHER" id="PTHR46680">
    <property type="entry name" value="NF-KAPPA-B INHIBITOR ALPHA"/>
    <property type="match status" value="1"/>
</dbReference>
<name>A7TAX2_NEMVE</name>
<evidence type="ECO:0000313" key="5">
    <source>
        <dbReference type="Proteomes" id="UP000001593"/>
    </source>
</evidence>
<dbReference type="SMART" id="SM00248">
    <property type="entry name" value="ANK"/>
    <property type="match status" value="3"/>
</dbReference>
<proteinExistence type="predicted"/>
<evidence type="ECO:0000256" key="3">
    <source>
        <dbReference type="PROSITE-ProRule" id="PRU00023"/>
    </source>
</evidence>
<dbReference type="InParanoid" id="A7TAX2"/>
<sequence length="150" mass="16097">LPGKLNEVDPTTGEVPLHIALSEKLDSIARTLVGHGCDVDMVDSSGNCLLHKAISHGDEFSSTFLIKNGARVSAANHAEKVTPLHLTASYRLNLELRDNQGRVPLWLALSCDSFDSMDEESLAAKLVKHGASADAVNTVTGAYTLEPQYN</sequence>
<reference evidence="4 5" key="1">
    <citation type="journal article" date="2007" name="Science">
        <title>Sea anemone genome reveals ancestral eumetazoan gene repertoire and genomic organization.</title>
        <authorList>
            <person name="Putnam N.H."/>
            <person name="Srivastava M."/>
            <person name="Hellsten U."/>
            <person name="Dirks B."/>
            <person name="Chapman J."/>
            <person name="Salamov A."/>
            <person name="Terry A."/>
            <person name="Shapiro H."/>
            <person name="Lindquist E."/>
            <person name="Kapitonov V.V."/>
            <person name="Jurka J."/>
            <person name="Genikhovich G."/>
            <person name="Grigoriev I.V."/>
            <person name="Lucas S.M."/>
            <person name="Steele R.E."/>
            <person name="Finnerty J.R."/>
            <person name="Technau U."/>
            <person name="Martindale M.Q."/>
            <person name="Rokhsar D.S."/>
        </authorList>
    </citation>
    <scope>NUCLEOTIDE SEQUENCE [LARGE SCALE GENOMIC DNA]</scope>
    <source>
        <strain evidence="5">CH2 X CH6</strain>
    </source>
</reference>
<dbReference type="STRING" id="45351.A7TAX2"/>
<accession>A7TAX2</accession>
<evidence type="ECO:0000256" key="2">
    <source>
        <dbReference type="ARBA" id="ARBA00023043"/>
    </source>
</evidence>
<keyword evidence="5" id="KW-1185">Reference proteome</keyword>
<feature type="repeat" description="ANK" evidence="3">
    <location>
        <begin position="12"/>
        <end position="44"/>
    </location>
</feature>
<dbReference type="eggNOG" id="KOG0504">
    <property type="taxonomic scope" value="Eukaryota"/>
</dbReference>
<dbReference type="InterPro" id="IPR002110">
    <property type="entry name" value="Ankyrin_rpt"/>
</dbReference>
<dbReference type="InterPro" id="IPR051070">
    <property type="entry name" value="NF-kappa-B_inhibitor"/>
</dbReference>
<dbReference type="Gene3D" id="1.25.40.20">
    <property type="entry name" value="Ankyrin repeat-containing domain"/>
    <property type="match status" value="1"/>
</dbReference>
<protein>
    <submittedName>
        <fullName evidence="4">Uncharacterized protein</fullName>
    </submittedName>
</protein>
<dbReference type="PROSITE" id="PS50088">
    <property type="entry name" value="ANK_REPEAT"/>
    <property type="match status" value="2"/>
</dbReference>
<feature type="non-terminal residue" evidence="4">
    <location>
        <position position="1"/>
    </location>
</feature>
<dbReference type="InterPro" id="IPR036770">
    <property type="entry name" value="Ankyrin_rpt-contain_sf"/>
</dbReference>
<dbReference type="Proteomes" id="UP000001593">
    <property type="component" value="Unassembled WGS sequence"/>
</dbReference>
<dbReference type="EMBL" id="DS474548">
    <property type="protein sequence ID" value="EDO26845.1"/>
    <property type="molecule type" value="Genomic_DNA"/>
</dbReference>
<dbReference type="PROSITE" id="PS50297">
    <property type="entry name" value="ANK_REP_REGION"/>
    <property type="match status" value="1"/>
</dbReference>
<organism evidence="4 5">
    <name type="scientific">Nematostella vectensis</name>
    <name type="common">Starlet sea anemone</name>
    <dbReference type="NCBI Taxonomy" id="45351"/>
    <lineage>
        <taxon>Eukaryota</taxon>
        <taxon>Metazoa</taxon>
        <taxon>Cnidaria</taxon>
        <taxon>Anthozoa</taxon>
        <taxon>Hexacorallia</taxon>
        <taxon>Actiniaria</taxon>
        <taxon>Edwardsiidae</taxon>
        <taxon>Nematostella</taxon>
    </lineage>
</organism>
<feature type="repeat" description="ANK" evidence="3">
    <location>
        <begin position="45"/>
        <end position="77"/>
    </location>
</feature>
<dbReference type="PANTHER" id="PTHR46680:SF3">
    <property type="entry name" value="NF-KAPPA-B INHIBITOR CACTUS"/>
    <property type="match status" value="1"/>
</dbReference>
<dbReference type="Pfam" id="PF12796">
    <property type="entry name" value="Ank_2"/>
    <property type="match status" value="1"/>
</dbReference>
<keyword evidence="1" id="KW-0677">Repeat</keyword>
<dbReference type="HOGENOM" id="CLU_1745179_0_0_1"/>
<dbReference type="AlphaFoldDB" id="A7TAX2"/>
<dbReference type="PhylomeDB" id="A7TAX2"/>
<evidence type="ECO:0000256" key="1">
    <source>
        <dbReference type="ARBA" id="ARBA00022737"/>
    </source>
</evidence>
<keyword evidence="2 3" id="KW-0040">ANK repeat</keyword>
<evidence type="ECO:0000313" key="4">
    <source>
        <dbReference type="EMBL" id="EDO26845.1"/>
    </source>
</evidence>
<dbReference type="SUPFAM" id="SSF48403">
    <property type="entry name" value="Ankyrin repeat"/>
    <property type="match status" value="1"/>
</dbReference>
<gene>
    <name evidence="4" type="ORF">NEMVEDRAFT_v1g224667</name>
</gene>